<dbReference type="InterPro" id="IPR043151">
    <property type="entry name" value="BAH_sf"/>
</dbReference>
<dbReference type="InterPro" id="IPR009057">
    <property type="entry name" value="Homeodomain-like_sf"/>
</dbReference>
<dbReference type="InterPro" id="IPR001025">
    <property type="entry name" value="BAH_dom"/>
</dbReference>
<evidence type="ECO:0000256" key="2">
    <source>
        <dbReference type="ARBA" id="ARBA00022771"/>
    </source>
</evidence>
<keyword evidence="2 4" id="KW-0863">Zinc-finger</keyword>
<dbReference type="Pfam" id="PF01426">
    <property type="entry name" value="BAH"/>
    <property type="match status" value="1"/>
</dbReference>
<dbReference type="GO" id="GO:0006355">
    <property type="term" value="P:regulation of DNA-templated transcription"/>
    <property type="evidence" value="ECO:0007669"/>
    <property type="project" value="InterPro"/>
</dbReference>
<dbReference type="PANTHER" id="PTHR47672:SF1">
    <property type="entry name" value="E3 UBIQUITIN-PROTEIN LIGASE SNT2"/>
    <property type="match status" value="1"/>
</dbReference>
<dbReference type="GO" id="GO:0036205">
    <property type="term" value="P:histone catabolic process"/>
    <property type="evidence" value="ECO:0007669"/>
    <property type="project" value="TreeGrafter"/>
</dbReference>
<name>A0A1E4TCT5_9ASCO</name>
<dbReference type="InterPro" id="IPR034732">
    <property type="entry name" value="EPHD"/>
</dbReference>
<dbReference type="PANTHER" id="PTHR47672">
    <property type="entry name" value="E3 UBIQUITIN-PROTEIN LIGASE SNT2"/>
    <property type="match status" value="1"/>
</dbReference>
<dbReference type="SMART" id="SM00249">
    <property type="entry name" value="PHD"/>
    <property type="match status" value="3"/>
</dbReference>
<feature type="compositionally biased region" description="Basic residues" evidence="5">
    <location>
        <begin position="1"/>
        <end position="10"/>
    </location>
</feature>
<dbReference type="InterPro" id="IPR001005">
    <property type="entry name" value="SANT/Myb"/>
</dbReference>
<feature type="domain" description="SANT" evidence="9">
    <location>
        <begin position="572"/>
        <end position="617"/>
    </location>
</feature>
<dbReference type="InterPro" id="IPR000679">
    <property type="entry name" value="Znf_GATA"/>
</dbReference>
<evidence type="ECO:0000256" key="5">
    <source>
        <dbReference type="SAM" id="MobiDB-lite"/>
    </source>
</evidence>
<dbReference type="CDD" id="cd15497">
    <property type="entry name" value="PHD1_Snt2p_like"/>
    <property type="match status" value="1"/>
</dbReference>
<evidence type="ECO:0000259" key="10">
    <source>
        <dbReference type="PROSITE" id="PS51805"/>
    </source>
</evidence>
<keyword evidence="3" id="KW-0862">Zinc</keyword>
<feature type="compositionally biased region" description="Polar residues" evidence="5">
    <location>
        <begin position="78"/>
        <end position="88"/>
    </location>
</feature>
<dbReference type="OrthoDB" id="336088at2759"/>
<dbReference type="SUPFAM" id="SSF57903">
    <property type="entry name" value="FYVE/PHD zinc finger"/>
    <property type="match status" value="2"/>
</dbReference>
<feature type="region of interest" description="Disordered" evidence="5">
    <location>
        <begin position="1"/>
        <end position="88"/>
    </location>
</feature>
<dbReference type="EMBL" id="KV453843">
    <property type="protein sequence ID" value="ODV89571.1"/>
    <property type="molecule type" value="Genomic_DNA"/>
</dbReference>
<evidence type="ECO:0000256" key="4">
    <source>
        <dbReference type="PROSITE-ProRule" id="PRU00094"/>
    </source>
</evidence>
<feature type="region of interest" description="Disordered" evidence="5">
    <location>
        <begin position="445"/>
        <end position="465"/>
    </location>
</feature>
<feature type="domain" description="GATA-type" evidence="7">
    <location>
        <begin position="1048"/>
        <end position="1078"/>
    </location>
</feature>
<dbReference type="PROSITE" id="PS51805">
    <property type="entry name" value="EPHD"/>
    <property type="match status" value="1"/>
</dbReference>
<dbReference type="PROSITE" id="PS50016">
    <property type="entry name" value="ZF_PHD_2"/>
    <property type="match status" value="1"/>
</dbReference>
<dbReference type="InterPro" id="IPR011011">
    <property type="entry name" value="Znf_FYVE_PHD"/>
</dbReference>
<organism evidence="11 12">
    <name type="scientific">Tortispora caseinolytica NRRL Y-17796</name>
    <dbReference type="NCBI Taxonomy" id="767744"/>
    <lineage>
        <taxon>Eukaryota</taxon>
        <taxon>Fungi</taxon>
        <taxon>Dikarya</taxon>
        <taxon>Ascomycota</taxon>
        <taxon>Saccharomycotina</taxon>
        <taxon>Trigonopsidomycetes</taxon>
        <taxon>Trigonopsidales</taxon>
        <taxon>Trigonopsidaceae</taxon>
        <taxon>Tortispora</taxon>
    </lineage>
</organism>
<dbReference type="Gene3D" id="1.10.10.60">
    <property type="entry name" value="Homeodomain-like"/>
    <property type="match status" value="1"/>
</dbReference>
<evidence type="ECO:0000313" key="11">
    <source>
        <dbReference type="EMBL" id="ODV89571.1"/>
    </source>
</evidence>
<feature type="compositionally biased region" description="Polar residues" evidence="5">
    <location>
        <begin position="39"/>
        <end position="64"/>
    </location>
</feature>
<dbReference type="InterPro" id="IPR013083">
    <property type="entry name" value="Znf_RING/FYVE/PHD"/>
</dbReference>
<feature type="region of interest" description="Disordered" evidence="5">
    <location>
        <begin position="751"/>
        <end position="783"/>
    </location>
</feature>
<gene>
    <name evidence="11" type="ORF">CANCADRAFT_45988</name>
</gene>
<dbReference type="Proteomes" id="UP000095023">
    <property type="component" value="Unassembled WGS sequence"/>
</dbReference>
<reference evidence="12" key="1">
    <citation type="submission" date="2016-02" db="EMBL/GenBank/DDBJ databases">
        <title>Comparative genomics of biotechnologically important yeasts.</title>
        <authorList>
            <consortium name="DOE Joint Genome Institute"/>
            <person name="Riley R."/>
            <person name="Haridas S."/>
            <person name="Wolfe K.H."/>
            <person name="Lopes M.R."/>
            <person name="Hittinger C.T."/>
            <person name="Goker M."/>
            <person name="Salamov A."/>
            <person name="Wisecaver J."/>
            <person name="Long T.M."/>
            <person name="Aerts A.L."/>
            <person name="Barry K."/>
            <person name="Choi C."/>
            <person name="Clum A."/>
            <person name="Coughlan A.Y."/>
            <person name="Deshpande S."/>
            <person name="Douglass A.P."/>
            <person name="Hanson S.J."/>
            <person name="Klenk H.-P."/>
            <person name="Labutti K."/>
            <person name="Lapidus A."/>
            <person name="Lindquist E."/>
            <person name="Lipzen A."/>
            <person name="Meier-Kolthoff J.P."/>
            <person name="Ohm R.A."/>
            <person name="Otillar R.P."/>
            <person name="Pangilinan J."/>
            <person name="Peng Y."/>
            <person name="Rokas A."/>
            <person name="Rosa C.A."/>
            <person name="Scheuner C."/>
            <person name="Sibirny A.A."/>
            <person name="Slot J.C."/>
            <person name="Stielow J.B."/>
            <person name="Sun H."/>
            <person name="Kurtzman C.P."/>
            <person name="Blackwell M."/>
            <person name="Jeffries T.W."/>
            <person name="Grigoriev I.V."/>
        </authorList>
    </citation>
    <scope>NUCLEOTIDE SEQUENCE [LARGE SCALE GENOMIC DNA]</scope>
    <source>
        <strain evidence="12">NRRL Y-17796</strain>
    </source>
</reference>
<accession>A0A1E4TCT5</accession>
<feature type="compositionally biased region" description="Basic and acidic residues" evidence="5">
    <location>
        <begin position="16"/>
        <end position="26"/>
    </location>
</feature>
<sequence>MPASKPKKSGPSKPLTDGKDSPDQKRRSSRRTAPRVNYSEDQPVTEQDPGSTTKRSSPPTASNGRSKRLKRDHDALSDNESSATPPYISTVNHEIETIIDLTDATIRDDSLFLADGSVYSPGDHIYLVCEPPGEPYYISRLMEFVLKDDIRSASPTAKQKADPKNYKVRVNWFYRPRDISKPASDSRMLIVTMHSDVCPIQSIRGHCTVKHKTFIEDMHEYRQKSNHFWFDQLYDRYIQRFYEMVPVSSLLNLPEFVRTKLQQRVTYVALENTRAKELCSAPNSCTRCHQWCSVDESVECATCGRYYHMQCLRPPLLKKPTRGFGWACASCSRQQERKAREYNGAATDDLDELDLLEAKNDAENPPAPFKSSLELAFENIDDLPETPEQKRQRKLWPYRYLGINCRIEDVLDRDDHIYPRAVSRIGARFQCDTPEWHGAPVKYIGPSPSQKSAGNNKKNAGAASQAKFEPHLAKLEEGEFWIERPPSGYVERGGDQTSTLLWKNPENLPATIADDFLQNMAVYAKKLKMSPRTPNFIDACLSALLNSDYDPTEAEKKVKKFTRRYLKEPTLSAAEVQQFEDAVREFGSELYNVSQKVPTKKTWEIVRFYYIWKKTKNGEEIWGKYPGRKGGNNPKFKSTVKTIEEELVDSGDDSAYDNEKVKLNKKPIRCLFCNTQSSGIWRRAPGSNNRNDSSVSALCLRCARLWRRYAVKWEPPEEIERKFLLKNGQPQKRLIEQELLDDYRINLGKTSSQDVSVEPREPSDAKAKPKAKSKEPKEADVVKEESPAVKIPTVFCDICDGSVTASSRSVCDTCGIIVHNDCYGIMENDISEVWRCQPCTDSVKNERSMFHDCVLCPTHMKRVKGPLKGTLGSNWVHARCAIFVPEVTFTHSDSTEIAAGIIQVPSSRFKKTCQICSTSGGACVACTDCSVHVHVQCAAKSNSYKLALEFQPVKASRRATTPTIEMGGKIGMITASVWCPAHKPKKGQFIPLHSEVGKNKNIFRKFCETYKRTDDNLKGTARLAHELNVALRRTKPARNPTHSRYSGVTDNQRCSVCGRGSTPIWWPSVDSGVLCHNCYRQTAERSDI</sequence>
<feature type="compositionally biased region" description="Basic and acidic residues" evidence="5">
    <location>
        <begin position="757"/>
        <end position="783"/>
    </location>
</feature>
<dbReference type="InterPro" id="IPR017884">
    <property type="entry name" value="SANT_dom"/>
</dbReference>
<evidence type="ECO:0000259" key="7">
    <source>
        <dbReference type="PROSITE" id="PS50114"/>
    </source>
</evidence>
<dbReference type="InterPro" id="IPR019787">
    <property type="entry name" value="Znf_PHD-finger"/>
</dbReference>
<dbReference type="Gene3D" id="3.30.40.10">
    <property type="entry name" value="Zinc/RING finger domain, C3HC4 (zinc finger)"/>
    <property type="match status" value="2"/>
</dbReference>
<dbReference type="Pfam" id="PF13832">
    <property type="entry name" value="zf-HC5HC2H_2"/>
    <property type="match status" value="1"/>
</dbReference>
<dbReference type="GO" id="GO:0008270">
    <property type="term" value="F:zinc ion binding"/>
    <property type="evidence" value="ECO:0007669"/>
    <property type="project" value="UniProtKB-KW"/>
</dbReference>
<dbReference type="GO" id="GO:0004842">
    <property type="term" value="F:ubiquitin-protein transferase activity"/>
    <property type="evidence" value="ECO:0007669"/>
    <property type="project" value="TreeGrafter"/>
</dbReference>
<proteinExistence type="predicted"/>
<dbReference type="SMART" id="SM00439">
    <property type="entry name" value="BAH"/>
    <property type="match status" value="1"/>
</dbReference>
<evidence type="ECO:0000259" key="6">
    <source>
        <dbReference type="PROSITE" id="PS50016"/>
    </source>
</evidence>
<feature type="domain" description="BAH" evidence="8">
    <location>
        <begin position="117"/>
        <end position="245"/>
    </location>
</feature>
<evidence type="ECO:0000256" key="3">
    <source>
        <dbReference type="ARBA" id="ARBA00022833"/>
    </source>
</evidence>
<dbReference type="PROSITE" id="PS50114">
    <property type="entry name" value="GATA_ZN_FINGER_2"/>
    <property type="match status" value="1"/>
</dbReference>
<feature type="compositionally biased region" description="Low complexity" evidence="5">
    <location>
        <begin position="449"/>
        <end position="465"/>
    </location>
</feature>
<feature type="domain" description="PHD-type" evidence="6">
    <location>
        <begin position="282"/>
        <end position="334"/>
    </location>
</feature>
<dbReference type="InterPro" id="IPR001965">
    <property type="entry name" value="Znf_PHD"/>
</dbReference>
<feature type="domain" description="PHD-type" evidence="10">
    <location>
        <begin position="850"/>
        <end position="983"/>
    </location>
</feature>
<dbReference type="GO" id="GO:0048189">
    <property type="term" value="C:Lid2 complex"/>
    <property type="evidence" value="ECO:0007669"/>
    <property type="project" value="TreeGrafter"/>
</dbReference>
<dbReference type="GO" id="GO:0003682">
    <property type="term" value="F:chromatin binding"/>
    <property type="evidence" value="ECO:0007669"/>
    <property type="project" value="InterPro"/>
</dbReference>
<dbReference type="PROSITE" id="PS51038">
    <property type="entry name" value="BAH"/>
    <property type="match status" value="1"/>
</dbReference>
<dbReference type="InterPro" id="IPR029617">
    <property type="entry name" value="Snt2"/>
</dbReference>
<evidence type="ECO:0000313" key="12">
    <source>
        <dbReference type="Proteomes" id="UP000095023"/>
    </source>
</evidence>
<dbReference type="SMART" id="SM00717">
    <property type="entry name" value="SANT"/>
    <property type="match status" value="1"/>
</dbReference>
<dbReference type="GO" id="GO:0043565">
    <property type="term" value="F:sequence-specific DNA binding"/>
    <property type="evidence" value="ECO:0007669"/>
    <property type="project" value="InterPro"/>
</dbReference>
<dbReference type="Gene3D" id="2.30.30.490">
    <property type="match status" value="1"/>
</dbReference>
<evidence type="ECO:0000259" key="9">
    <source>
        <dbReference type="PROSITE" id="PS51293"/>
    </source>
</evidence>
<dbReference type="Pfam" id="PF13831">
    <property type="entry name" value="PHD_2"/>
    <property type="match status" value="1"/>
</dbReference>
<dbReference type="Pfam" id="PF00628">
    <property type="entry name" value="PHD"/>
    <property type="match status" value="1"/>
</dbReference>
<keyword evidence="1" id="KW-0479">Metal-binding</keyword>
<dbReference type="SUPFAM" id="SSF46689">
    <property type="entry name" value="Homeodomain-like"/>
    <property type="match status" value="1"/>
</dbReference>
<dbReference type="AlphaFoldDB" id="A0A1E4TCT5"/>
<keyword evidence="12" id="KW-1185">Reference proteome</keyword>
<evidence type="ECO:0000259" key="8">
    <source>
        <dbReference type="PROSITE" id="PS51038"/>
    </source>
</evidence>
<evidence type="ECO:0000256" key="1">
    <source>
        <dbReference type="ARBA" id="ARBA00022723"/>
    </source>
</evidence>
<dbReference type="PROSITE" id="PS51293">
    <property type="entry name" value="SANT"/>
    <property type="match status" value="1"/>
</dbReference>
<protein>
    <submittedName>
        <fullName evidence="11">Uncharacterized protein</fullName>
    </submittedName>
</protein>